<feature type="compositionally biased region" description="Low complexity" evidence="4">
    <location>
        <begin position="757"/>
        <end position="769"/>
    </location>
</feature>
<evidence type="ECO:0000256" key="1">
    <source>
        <dbReference type="ARBA" id="ARBA00022771"/>
    </source>
</evidence>
<feature type="compositionally biased region" description="Low complexity" evidence="4">
    <location>
        <begin position="496"/>
        <end position="528"/>
    </location>
</feature>
<evidence type="ECO:0000313" key="7">
    <source>
        <dbReference type="RefSeq" id="XP_013387331.1"/>
    </source>
</evidence>
<evidence type="ECO:0000259" key="5">
    <source>
        <dbReference type="PROSITE" id="PS50089"/>
    </source>
</evidence>
<dbReference type="RefSeq" id="XP_013387332.1">
    <property type="nucleotide sequence ID" value="XM_013531878.1"/>
</dbReference>
<dbReference type="PROSITE" id="PS50089">
    <property type="entry name" value="ZF_RING_2"/>
    <property type="match status" value="1"/>
</dbReference>
<feature type="region of interest" description="Disordered" evidence="4">
    <location>
        <begin position="380"/>
        <end position="448"/>
    </location>
</feature>
<dbReference type="GO" id="GO:0008270">
    <property type="term" value="F:zinc ion binding"/>
    <property type="evidence" value="ECO:0007669"/>
    <property type="project" value="UniProtKB-KW"/>
</dbReference>
<keyword evidence="1 3" id="KW-0479">Metal-binding</keyword>
<proteinExistence type="predicted"/>
<name>A0A1S3HMT9_LINAN</name>
<feature type="region of interest" description="Disordered" evidence="4">
    <location>
        <begin position="465"/>
        <end position="796"/>
    </location>
</feature>
<dbReference type="KEGG" id="lak:106156568"/>
<evidence type="ECO:0000313" key="8">
    <source>
        <dbReference type="RefSeq" id="XP_013387332.1"/>
    </source>
</evidence>
<evidence type="ECO:0000256" key="3">
    <source>
        <dbReference type="PROSITE-ProRule" id="PRU00175"/>
    </source>
</evidence>
<feature type="compositionally biased region" description="Polar residues" evidence="4">
    <location>
        <begin position="567"/>
        <end position="583"/>
    </location>
</feature>
<dbReference type="RefSeq" id="XP_013387331.1">
    <property type="nucleotide sequence ID" value="XM_013531877.1"/>
</dbReference>
<feature type="compositionally biased region" description="Polar residues" evidence="4">
    <location>
        <begin position="723"/>
        <end position="744"/>
    </location>
</feature>
<keyword evidence="6" id="KW-1185">Reference proteome</keyword>
<feature type="compositionally biased region" description="Basic residues" evidence="4">
    <location>
        <begin position="648"/>
        <end position="660"/>
    </location>
</feature>
<accession>A0A1S3HMT9</accession>
<keyword evidence="2" id="KW-0862">Zinc</keyword>
<dbReference type="InterPro" id="IPR013083">
    <property type="entry name" value="Znf_RING/FYVE/PHD"/>
</dbReference>
<feature type="compositionally biased region" description="Polar residues" evidence="4">
    <location>
        <begin position="529"/>
        <end position="540"/>
    </location>
</feature>
<gene>
    <name evidence="7 8" type="primary">LOC106156568</name>
</gene>
<dbReference type="Gene3D" id="3.30.40.10">
    <property type="entry name" value="Zinc/RING finger domain, C3HC4 (zinc finger)"/>
    <property type="match status" value="1"/>
</dbReference>
<evidence type="ECO:0000313" key="6">
    <source>
        <dbReference type="Proteomes" id="UP000085678"/>
    </source>
</evidence>
<dbReference type="Proteomes" id="UP000085678">
    <property type="component" value="Unplaced"/>
</dbReference>
<dbReference type="OrthoDB" id="6105938at2759"/>
<dbReference type="AlphaFoldDB" id="A0A1S3HMT9"/>
<sequence>MAGDVRELTFQNVLDNILKPAGVKVGGFPDEIFLDMSEEDREKWQCNICYLVANRCKQCQNKHLFCGTCIFAWSMTYGANSDKCPVCRVVQTDYADNKEIDKQLGDKKVKCHEATCSFSAPLKIFLLHSHGRQQFNNDDVDWASLRSQRPSPPRAVGLQFPSLGGLIVLPTLGPGPRQQVTDVRDQIRQGRELLQQMMTLLQLEMAMRSRALQRFSEAADPNVRMQRLDEVISMNEQMDELGSLFHVLLSTPVRPGTLTSRNTGAGGNSGPSPRGAAAVTARYGRFDALESDSDSDSDASSDSSGIVSRIRLQAETRRYDQTANGPGVTPAARNTGASLSSSHNGAGSNSGWGAEAATYYGNIASHEELRARRRSEIREELLGTSTPRASTNNPSTTSSTSRPTGERLTSLRRETEAPRALSQVRDAPVEIRPSLNNTASSQVSSTANAGISSNIRGSVSLSNSINHTATNRSNPSATSESQALSRTANATGQTEQRSSSSPRQIQPTSQSPRQLPSLSQSDSPRSDTNANTTSNRSIIPSGSREHQAAADEVISPRPPLPVRQRILRNSINESSNAGNASREGNSSNGVSNSVARQSTGAIRNTENSDSFAPNLSANLETSSAAVPGTSQESGNVATVTSNGASPRRATKYAPQKRFRRNTNSNDRINEGLAAARRRQAESLERNSNNATGTTSNRPTNGGQRNGENAGTRGRNPRIRDQADQNTRVADYHSNFNNSATNSRTETNHAHQRSHTPSRSSSNANGNSSRLPGTAGQLLRSRRRSEIAEEMMNLGRR</sequence>
<feature type="region of interest" description="Disordered" evidence="4">
    <location>
        <begin position="256"/>
        <end position="277"/>
    </location>
</feature>
<feature type="compositionally biased region" description="Low complexity" evidence="4">
    <location>
        <begin position="384"/>
        <end position="403"/>
    </location>
</feature>
<reference evidence="7 8" key="1">
    <citation type="submission" date="2025-04" db="UniProtKB">
        <authorList>
            <consortium name="RefSeq"/>
        </authorList>
    </citation>
    <scope>IDENTIFICATION</scope>
    <source>
        <tissue evidence="7 8">Gonads</tissue>
    </source>
</reference>
<dbReference type="SUPFAM" id="SSF57850">
    <property type="entry name" value="RING/U-box"/>
    <property type="match status" value="1"/>
</dbReference>
<evidence type="ECO:0000256" key="2">
    <source>
        <dbReference type="ARBA" id="ARBA00022833"/>
    </source>
</evidence>
<organism evidence="6 8">
    <name type="scientific">Lingula anatina</name>
    <name type="common">Brachiopod</name>
    <name type="synonym">Lingula unguis</name>
    <dbReference type="NCBI Taxonomy" id="7574"/>
    <lineage>
        <taxon>Eukaryota</taxon>
        <taxon>Metazoa</taxon>
        <taxon>Spiralia</taxon>
        <taxon>Lophotrochozoa</taxon>
        <taxon>Brachiopoda</taxon>
        <taxon>Linguliformea</taxon>
        <taxon>Lingulata</taxon>
        <taxon>Lingulida</taxon>
        <taxon>Linguloidea</taxon>
        <taxon>Lingulidae</taxon>
        <taxon>Lingula</taxon>
    </lineage>
</organism>
<feature type="domain" description="RING-type" evidence="5">
    <location>
        <begin position="46"/>
        <end position="88"/>
    </location>
</feature>
<dbReference type="InterPro" id="IPR001841">
    <property type="entry name" value="Znf_RING"/>
</dbReference>
<feature type="region of interest" description="Disordered" evidence="4">
    <location>
        <begin position="289"/>
        <end position="349"/>
    </location>
</feature>
<dbReference type="GeneID" id="106156568"/>
<feature type="compositionally biased region" description="Polar residues" evidence="4">
    <location>
        <begin position="465"/>
        <end position="495"/>
    </location>
</feature>
<protein>
    <submittedName>
        <fullName evidence="7 8">Uncharacterized protein DDB_G0283357</fullName>
    </submittedName>
</protein>
<evidence type="ECO:0000256" key="4">
    <source>
        <dbReference type="SAM" id="MobiDB-lite"/>
    </source>
</evidence>
<feature type="compositionally biased region" description="Low complexity" evidence="4">
    <location>
        <begin position="584"/>
        <end position="594"/>
    </location>
</feature>
<keyword evidence="1 3" id="KW-0863">Zinc-finger</keyword>
<feature type="compositionally biased region" description="Low complexity" evidence="4">
    <location>
        <begin position="336"/>
        <end position="349"/>
    </location>
</feature>
<feature type="compositionally biased region" description="Polar residues" evidence="4">
    <location>
        <begin position="434"/>
        <end position="448"/>
    </location>
</feature>
<feature type="compositionally biased region" description="Polar residues" evidence="4">
    <location>
        <begin position="685"/>
        <end position="708"/>
    </location>
</feature>
<feature type="compositionally biased region" description="Acidic residues" evidence="4">
    <location>
        <begin position="289"/>
        <end position="299"/>
    </location>
</feature>
<feature type="compositionally biased region" description="Polar residues" evidence="4">
    <location>
        <begin position="595"/>
        <end position="644"/>
    </location>
</feature>